<dbReference type="InterPro" id="IPR006076">
    <property type="entry name" value="FAD-dep_OxRdtase"/>
</dbReference>
<dbReference type="AlphaFoldDB" id="A0A7Y7B1Y0"/>
<dbReference type="Gene3D" id="3.50.50.60">
    <property type="entry name" value="FAD/NAD(P)-binding domain"/>
    <property type="match status" value="1"/>
</dbReference>
<dbReference type="Pfam" id="PF01266">
    <property type="entry name" value="DAO"/>
    <property type="match status" value="1"/>
</dbReference>
<gene>
    <name evidence="3" type="ORF">HG542_07605</name>
</gene>
<reference evidence="3 4" key="1">
    <citation type="submission" date="2020-04" db="EMBL/GenBank/DDBJ databases">
        <title>Draft Genome Sequence of Streptomyces morookaense DSM 40503, an 8-azaguanine-producing strain.</title>
        <authorList>
            <person name="Qi J."/>
            <person name="Gao J.-M."/>
        </authorList>
    </citation>
    <scope>NUCLEOTIDE SEQUENCE [LARGE SCALE GENOMIC DNA]</scope>
    <source>
        <strain evidence="3 4">DSM 40503</strain>
    </source>
</reference>
<dbReference type="GO" id="GO:0005737">
    <property type="term" value="C:cytoplasm"/>
    <property type="evidence" value="ECO:0007669"/>
    <property type="project" value="TreeGrafter"/>
</dbReference>
<dbReference type="GO" id="GO:0016491">
    <property type="term" value="F:oxidoreductase activity"/>
    <property type="evidence" value="ECO:0007669"/>
    <property type="project" value="UniProtKB-KW"/>
</dbReference>
<evidence type="ECO:0000256" key="1">
    <source>
        <dbReference type="ARBA" id="ARBA00023002"/>
    </source>
</evidence>
<organism evidence="3 4">
    <name type="scientific">Streptomyces morookaense</name>
    <name type="common">Streptoverticillium morookaense</name>
    <dbReference type="NCBI Taxonomy" id="1970"/>
    <lineage>
        <taxon>Bacteria</taxon>
        <taxon>Bacillati</taxon>
        <taxon>Actinomycetota</taxon>
        <taxon>Actinomycetes</taxon>
        <taxon>Kitasatosporales</taxon>
        <taxon>Streptomycetaceae</taxon>
        <taxon>Streptomyces</taxon>
    </lineage>
</organism>
<protein>
    <submittedName>
        <fullName evidence="3">FAD-binding oxidoreductase</fullName>
    </submittedName>
</protein>
<evidence type="ECO:0000313" key="3">
    <source>
        <dbReference type="EMBL" id="NVK77528.1"/>
    </source>
</evidence>
<dbReference type="PANTHER" id="PTHR13847">
    <property type="entry name" value="SARCOSINE DEHYDROGENASE-RELATED"/>
    <property type="match status" value="1"/>
</dbReference>
<feature type="domain" description="FAD dependent oxidoreductase" evidence="2">
    <location>
        <begin position="2"/>
        <end position="332"/>
    </location>
</feature>
<comment type="caution">
    <text evidence="3">The sequence shown here is derived from an EMBL/GenBank/DDBJ whole genome shotgun (WGS) entry which is preliminary data.</text>
</comment>
<evidence type="ECO:0000259" key="2">
    <source>
        <dbReference type="Pfam" id="PF01266"/>
    </source>
</evidence>
<evidence type="ECO:0000313" key="4">
    <source>
        <dbReference type="Proteomes" id="UP000587462"/>
    </source>
</evidence>
<keyword evidence="1" id="KW-0560">Oxidoreductase</keyword>
<keyword evidence="4" id="KW-1185">Reference proteome</keyword>
<dbReference type="SUPFAM" id="SSF51905">
    <property type="entry name" value="FAD/NAD(P)-binding domain"/>
    <property type="match status" value="1"/>
</dbReference>
<accession>A0A7Y7B1Y0</accession>
<dbReference type="Proteomes" id="UP000587462">
    <property type="component" value="Unassembled WGS sequence"/>
</dbReference>
<dbReference type="RefSeq" id="WP_171079309.1">
    <property type="nucleotide sequence ID" value="NZ_BNBU01000003.1"/>
</dbReference>
<sequence length="353" mass="36318">MGAGLAGALLAWRLSARPEFRVTLLTGDGRPDATAASGGLVRAFEPGSETARLAALSLAELRADPRLRAWAGYRESPSLYILGGADAPVAALPPTARWYDAGRLAAEYGIHGLPDGAAAVWEPVAGHISPHGLRRAVCADLAARGTAVTPGRLHTVARTGEGGVRYGVGSITGETDALVLATGAWTGPLLNALGLPADGPGLRTKVVQCAVYRTAGRRPPPFVDATTGLYGRPVGDDRMLLGLPTRRWGAAAGAPHFLAREERAVRTTAARRLPGLSLERLVRPVAAVDAYGPSGQLALAPVADGSGRLFLFTGGGGGSAKLALAASHEAADTLSARLRAPVPHPTCTPREMS</sequence>
<name>A0A7Y7B1Y0_STRMO</name>
<dbReference type="EMBL" id="JABBXF010000012">
    <property type="protein sequence ID" value="NVK77528.1"/>
    <property type="molecule type" value="Genomic_DNA"/>
</dbReference>
<dbReference type="SMR" id="A0A7Y7B1Y0"/>
<proteinExistence type="predicted"/>
<dbReference type="InterPro" id="IPR036188">
    <property type="entry name" value="FAD/NAD-bd_sf"/>
</dbReference>
<dbReference type="PANTHER" id="PTHR13847:SF287">
    <property type="entry name" value="FAD-DEPENDENT OXIDOREDUCTASE DOMAIN-CONTAINING PROTEIN 1"/>
    <property type="match status" value="1"/>
</dbReference>
<dbReference type="Gene3D" id="3.30.9.10">
    <property type="entry name" value="D-Amino Acid Oxidase, subunit A, domain 2"/>
    <property type="match status" value="1"/>
</dbReference>